<keyword evidence="2" id="KW-1185">Reference proteome</keyword>
<dbReference type="EMBL" id="FOQE01000012">
    <property type="protein sequence ID" value="SFH68285.1"/>
    <property type="molecule type" value="Genomic_DNA"/>
</dbReference>
<reference evidence="1 2" key="1">
    <citation type="submission" date="2016-10" db="EMBL/GenBank/DDBJ databases">
        <authorList>
            <person name="de Groot N.N."/>
        </authorList>
    </citation>
    <scope>NUCLEOTIDE SEQUENCE [LARGE SCALE GENOMIC DNA]</scope>
    <source>
        <strain evidence="1 2">DSM 27630</strain>
    </source>
</reference>
<dbReference type="OrthoDB" id="9781616at2"/>
<organism evidence="1 2">
    <name type="scientific">Pisciglobus halotolerans</name>
    <dbReference type="NCBI Taxonomy" id="745365"/>
    <lineage>
        <taxon>Bacteria</taxon>
        <taxon>Bacillati</taxon>
        <taxon>Bacillota</taxon>
        <taxon>Bacilli</taxon>
        <taxon>Lactobacillales</taxon>
        <taxon>Carnobacteriaceae</taxon>
    </lineage>
</organism>
<evidence type="ECO:0000313" key="1">
    <source>
        <dbReference type="EMBL" id="SFH68285.1"/>
    </source>
</evidence>
<dbReference type="PIRSF" id="PIRSF033563">
    <property type="entry name" value="UCP033563"/>
    <property type="match status" value="1"/>
</dbReference>
<dbReference type="PANTHER" id="PTHR36454:SF1">
    <property type="entry name" value="DUF1015 DOMAIN-CONTAINING PROTEIN"/>
    <property type="match status" value="1"/>
</dbReference>
<evidence type="ECO:0000313" key="2">
    <source>
        <dbReference type="Proteomes" id="UP000198668"/>
    </source>
</evidence>
<protein>
    <submittedName>
        <fullName evidence="1">Uncharacterized conserved protein, DUF1015 family</fullName>
    </submittedName>
</protein>
<sequence>MVQINPFKAIRPKAELAGKIASLPYDVLTSTEAAELAKYNPYSFLHIDKAEIDLPPETAPDDDRVYQKAADHLKRFLENRWLIQDHQESLYLYELTCENNSQLGLAACTTIEDMLDGKVKKHEYTREEKERDRMRHIDATDAQTSPIFLTYRKNEHIYSLMKDWTETHSPIYDFTSFYKVTHRMWVMDDPDVMQEIIAAFQTIDHLYIADGHHRAASAVNIALSRKQAFPNLSKEAESQKILSVMFPQTELAILDYNRVLKVDIPSDFFEQLAPTFSIEPVDKAFKPNQKGMLGLYLKGQWYALKVKSEKRATDPIAGLDVSIVQEEVLKPIFAIRDVRKDPRIDFVGGIEGLKGLTDKVDSGEYTIAFAMYPPTMEELLAAADSGKMMPPKSTWFEPKLLSGLLIHDLETPEQ</sequence>
<name>A0A1I3C144_9LACT</name>
<dbReference type="RefSeq" id="WP_092092064.1">
    <property type="nucleotide sequence ID" value="NZ_FOQE01000012.1"/>
</dbReference>
<dbReference type="PANTHER" id="PTHR36454">
    <property type="entry name" value="LMO2823 PROTEIN"/>
    <property type="match status" value="1"/>
</dbReference>
<gene>
    <name evidence="1" type="ORF">SAMN04489868_1126</name>
</gene>
<dbReference type="Pfam" id="PF06245">
    <property type="entry name" value="DUF1015"/>
    <property type="match status" value="1"/>
</dbReference>
<dbReference type="Proteomes" id="UP000198668">
    <property type="component" value="Unassembled WGS sequence"/>
</dbReference>
<accession>A0A1I3C144</accession>
<dbReference type="InterPro" id="IPR008323">
    <property type="entry name" value="UCP033563"/>
</dbReference>
<proteinExistence type="predicted"/>
<dbReference type="AlphaFoldDB" id="A0A1I3C144"/>